<evidence type="ECO:0000313" key="1">
    <source>
        <dbReference type="EMBL" id="PWS26100.1"/>
    </source>
</evidence>
<comment type="caution">
    <text evidence="1">The sequence shown here is derived from an EMBL/GenBank/DDBJ whole genome shotgun (WGS) entry which is preliminary data.</text>
</comment>
<dbReference type="RefSeq" id="WP_109926665.1">
    <property type="nucleotide sequence ID" value="NZ_QGNZ01000004.1"/>
</dbReference>
<dbReference type="OrthoDB" id="772706at2"/>
<dbReference type="AlphaFoldDB" id="A0A317EH07"/>
<dbReference type="Proteomes" id="UP000245379">
    <property type="component" value="Unassembled WGS sequence"/>
</dbReference>
<name>A0A317EH07_9SPHI</name>
<sequence>MALNYQKFFIVFILLISFGSRVVAYAVPFHKSAIEVLKQSDNDEADQSDTPDEEDQVGEKLKLTDLLIPKFSNFEFADLSDSKAKLFEGHFNLTYCHLTVQEQPPK</sequence>
<proteinExistence type="predicted"/>
<reference evidence="1 2" key="1">
    <citation type="submission" date="2018-05" db="EMBL/GenBank/DDBJ databases">
        <title>Pedobacter paludis sp. nov., isolated from wetland soil.</title>
        <authorList>
            <person name="Zhang Y."/>
            <person name="Wang G."/>
        </authorList>
    </citation>
    <scope>NUCLEOTIDE SEQUENCE [LARGE SCALE GENOMIC DNA]</scope>
    <source>
        <strain evidence="1 2">KCTC22721</strain>
    </source>
</reference>
<keyword evidence="2" id="KW-1185">Reference proteome</keyword>
<dbReference type="EMBL" id="QGNZ01000004">
    <property type="protein sequence ID" value="PWS26100.1"/>
    <property type="molecule type" value="Genomic_DNA"/>
</dbReference>
<gene>
    <name evidence="1" type="ORF">DHW03_14980</name>
</gene>
<evidence type="ECO:0000313" key="2">
    <source>
        <dbReference type="Proteomes" id="UP000245379"/>
    </source>
</evidence>
<organism evidence="1 2">
    <name type="scientific">Pedobacter yonginense</name>
    <dbReference type="NCBI Taxonomy" id="651869"/>
    <lineage>
        <taxon>Bacteria</taxon>
        <taxon>Pseudomonadati</taxon>
        <taxon>Bacteroidota</taxon>
        <taxon>Sphingobacteriia</taxon>
        <taxon>Sphingobacteriales</taxon>
        <taxon>Sphingobacteriaceae</taxon>
        <taxon>Pedobacter</taxon>
    </lineage>
</organism>
<protein>
    <submittedName>
        <fullName evidence="1">Uncharacterized protein</fullName>
    </submittedName>
</protein>
<accession>A0A317EH07</accession>